<feature type="domain" description="STAS" evidence="2">
    <location>
        <begin position="28"/>
        <end position="107"/>
    </location>
</feature>
<protein>
    <submittedName>
        <fullName evidence="3">STAS domain-containing protein</fullName>
    </submittedName>
</protein>
<dbReference type="PROSITE" id="PS50801">
    <property type="entry name" value="STAS"/>
    <property type="match status" value="1"/>
</dbReference>
<accession>A0ABW2DVN7</accession>
<feature type="region of interest" description="Disordered" evidence="1">
    <location>
        <begin position="1"/>
        <end position="24"/>
    </location>
</feature>
<sequence length="121" mass="13075">MGTQHERRSDGACPPGLTVSPLTGRRGVRAAGEVGLSTHATWQRALEQAVREGADGEGEDVYHLELSAVTFVDVAGADVLVSAAQRLPDGRRLVLDRPPPTLRRVLEMFWPDLSTIEVSMS</sequence>
<dbReference type="InterPro" id="IPR058548">
    <property type="entry name" value="MlaB-like_STAS"/>
</dbReference>
<dbReference type="CDD" id="cd07043">
    <property type="entry name" value="STAS_anti-anti-sigma_factors"/>
    <property type="match status" value="1"/>
</dbReference>
<evidence type="ECO:0000256" key="1">
    <source>
        <dbReference type="SAM" id="MobiDB-lite"/>
    </source>
</evidence>
<evidence type="ECO:0000313" key="3">
    <source>
        <dbReference type="EMBL" id="MFC7010606.1"/>
    </source>
</evidence>
<dbReference type="SUPFAM" id="SSF52091">
    <property type="entry name" value="SpoIIaa-like"/>
    <property type="match status" value="1"/>
</dbReference>
<evidence type="ECO:0000259" key="2">
    <source>
        <dbReference type="PROSITE" id="PS50801"/>
    </source>
</evidence>
<dbReference type="Proteomes" id="UP001596409">
    <property type="component" value="Unassembled WGS sequence"/>
</dbReference>
<keyword evidence="4" id="KW-1185">Reference proteome</keyword>
<gene>
    <name evidence="3" type="ORF">ACFQMH_02585</name>
</gene>
<feature type="compositionally biased region" description="Basic and acidic residues" evidence="1">
    <location>
        <begin position="1"/>
        <end position="10"/>
    </location>
</feature>
<dbReference type="InterPro" id="IPR036513">
    <property type="entry name" value="STAS_dom_sf"/>
</dbReference>
<organism evidence="3 4">
    <name type="scientific">Streptomyces viridiviolaceus</name>
    <dbReference type="NCBI Taxonomy" id="68282"/>
    <lineage>
        <taxon>Bacteria</taxon>
        <taxon>Bacillati</taxon>
        <taxon>Actinomycetota</taxon>
        <taxon>Actinomycetes</taxon>
        <taxon>Kitasatosporales</taxon>
        <taxon>Streptomycetaceae</taxon>
        <taxon>Streptomyces</taxon>
    </lineage>
</organism>
<reference evidence="4" key="1">
    <citation type="journal article" date="2019" name="Int. J. Syst. Evol. Microbiol.">
        <title>The Global Catalogue of Microorganisms (GCM) 10K type strain sequencing project: providing services to taxonomists for standard genome sequencing and annotation.</title>
        <authorList>
            <consortium name="The Broad Institute Genomics Platform"/>
            <consortium name="The Broad Institute Genome Sequencing Center for Infectious Disease"/>
            <person name="Wu L."/>
            <person name="Ma J."/>
        </authorList>
    </citation>
    <scope>NUCLEOTIDE SEQUENCE [LARGE SCALE GENOMIC DNA]</scope>
    <source>
        <strain evidence="4">JCM 4855</strain>
    </source>
</reference>
<dbReference type="Gene3D" id="3.30.750.24">
    <property type="entry name" value="STAS domain"/>
    <property type="match status" value="1"/>
</dbReference>
<evidence type="ECO:0000313" key="4">
    <source>
        <dbReference type="Proteomes" id="UP001596409"/>
    </source>
</evidence>
<proteinExistence type="predicted"/>
<dbReference type="RefSeq" id="WP_189871254.1">
    <property type="nucleotide sequence ID" value="NZ_BMWA01000008.1"/>
</dbReference>
<name>A0ABW2DVN7_9ACTN</name>
<dbReference type="Pfam" id="PF13466">
    <property type="entry name" value="STAS_2"/>
    <property type="match status" value="1"/>
</dbReference>
<comment type="caution">
    <text evidence="3">The sequence shown here is derived from an EMBL/GenBank/DDBJ whole genome shotgun (WGS) entry which is preliminary data.</text>
</comment>
<dbReference type="EMBL" id="JBHSYM010000005">
    <property type="protein sequence ID" value="MFC7010606.1"/>
    <property type="molecule type" value="Genomic_DNA"/>
</dbReference>
<dbReference type="InterPro" id="IPR002645">
    <property type="entry name" value="STAS_dom"/>
</dbReference>